<organism evidence="2 3">
    <name type="scientific">Cercospora berteroae</name>
    <dbReference type="NCBI Taxonomy" id="357750"/>
    <lineage>
        <taxon>Eukaryota</taxon>
        <taxon>Fungi</taxon>
        <taxon>Dikarya</taxon>
        <taxon>Ascomycota</taxon>
        <taxon>Pezizomycotina</taxon>
        <taxon>Dothideomycetes</taxon>
        <taxon>Dothideomycetidae</taxon>
        <taxon>Mycosphaerellales</taxon>
        <taxon>Mycosphaerellaceae</taxon>
        <taxon>Cercospora</taxon>
    </lineage>
</organism>
<evidence type="ECO:0000256" key="1">
    <source>
        <dbReference type="SAM" id="MobiDB-lite"/>
    </source>
</evidence>
<reference evidence="3" key="1">
    <citation type="journal article" date="2017" name="bioRxiv">
        <title>Conservation of a gene cluster reveals novel cercosporin biosynthetic mechanisms and extends production to the genus Colletotrichum.</title>
        <authorList>
            <person name="de Jonge R."/>
            <person name="Ebert M.K."/>
            <person name="Huitt-Roehl C.R."/>
            <person name="Pal P."/>
            <person name="Suttle J.C."/>
            <person name="Spanner R.E."/>
            <person name="Neubauer J.D."/>
            <person name="Jurick W.M.II."/>
            <person name="Stott K.A."/>
            <person name="Secor G.A."/>
            <person name="Thomma B.P.H.J."/>
            <person name="Van de Peer Y."/>
            <person name="Townsend C.A."/>
            <person name="Bolton M.D."/>
        </authorList>
    </citation>
    <scope>NUCLEOTIDE SEQUENCE [LARGE SCALE GENOMIC DNA]</scope>
    <source>
        <strain evidence="3">CBS538.71</strain>
    </source>
</reference>
<keyword evidence="3" id="KW-1185">Reference proteome</keyword>
<name>A0A2S6BWM3_9PEZI</name>
<sequence>MEDIEAIAALNIRDDGNSDDGDDSPPSPPPCPRTQDMSSNVEELNGTSDGANGIQTLKNRDTRLLPDDEQPEKNHYLHIHQGDGGLFQLPLQFTSLTGKVTQDIKAVGTTSCYTCVGVFVPVSDKHFFAAHIDAHNCEEHEEELESAKDNKYWVLTDQESGTNLIKRVRELLREEFQNFFRQHPECSEGKFPGVTNGNAIIICPRTEVEDKRATGSWVLQAVCEFFGLPVGVTDVACGFIKPLGNPTSAADAIYLYWRRQRTHEAAIAVPEGVGGDETVVEYYQVSPNDHGMYAVNGRPWSLSSHGKKWLRMSSYAELMSMNGVE</sequence>
<protein>
    <submittedName>
        <fullName evidence="2">Uncharacterized protein</fullName>
    </submittedName>
</protein>
<comment type="caution">
    <text evidence="2">The sequence shown here is derived from an EMBL/GenBank/DDBJ whole genome shotgun (WGS) entry which is preliminary data.</text>
</comment>
<dbReference type="Proteomes" id="UP000237631">
    <property type="component" value="Unassembled WGS sequence"/>
</dbReference>
<proteinExistence type="predicted"/>
<dbReference type="EMBL" id="PNEN01001735">
    <property type="protein sequence ID" value="PPJ51880.1"/>
    <property type="molecule type" value="Genomic_DNA"/>
</dbReference>
<accession>A0A2S6BWM3</accession>
<feature type="region of interest" description="Disordered" evidence="1">
    <location>
        <begin position="11"/>
        <end position="54"/>
    </location>
</feature>
<evidence type="ECO:0000313" key="2">
    <source>
        <dbReference type="EMBL" id="PPJ51880.1"/>
    </source>
</evidence>
<dbReference type="OrthoDB" id="3649979at2759"/>
<feature type="compositionally biased region" description="Polar residues" evidence="1">
    <location>
        <begin position="35"/>
        <end position="54"/>
    </location>
</feature>
<dbReference type="AlphaFoldDB" id="A0A2S6BWM3"/>
<evidence type="ECO:0000313" key="3">
    <source>
        <dbReference type="Proteomes" id="UP000237631"/>
    </source>
</evidence>
<gene>
    <name evidence="2" type="ORF">CBER1_09062</name>
</gene>